<gene>
    <name evidence="3" type="ORF">RRF57_003802</name>
</gene>
<evidence type="ECO:0000256" key="1">
    <source>
        <dbReference type="RuleBase" id="RU365061"/>
    </source>
</evidence>
<dbReference type="GO" id="GO:0007004">
    <property type="term" value="P:telomere maintenance via telomerase"/>
    <property type="evidence" value="ECO:0007669"/>
    <property type="project" value="TreeGrafter"/>
</dbReference>
<comment type="caution">
    <text evidence="3">The sequence shown here is derived from an EMBL/GenBank/DDBJ whole genome shotgun (WGS) entry which is preliminary data.</text>
</comment>
<dbReference type="Gene3D" id="1.10.132.70">
    <property type="match status" value="1"/>
</dbReference>
<evidence type="ECO:0000313" key="3">
    <source>
        <dbReference type="EMBL" id="KAK5628087.1"/>
    </source>
</evidence>
<keyword evidence="1" id="KW-0158">Chromosome</keyword>
<evidence type="ECO:0000313" key="4">
    <source>
        <dbReference type="Proteomes" id="UP001305414"/>
    </source>
</evidence>
<accession>A0AAN7Z3S0</accession>
<feature type="region of interest" description="Disordered" evidence="2">
    <location>
        <begin position="1"/>
        <end position="43"/>
    </location>
</feature>
<protein>
    <recommendedName>
        <fullName evidence="1">Telomerase reverse transcriptase</fullName>
        <ecNumber evidence="1">2.7.7.49</ecNumber>
    </recommendedName>
    <alternativeName>
        <fullName evidence="1">Telomerase catalytic subunit</fullName>
    </alternativeName>
</protein>
<keyword evidence="4" id="KW-1185">Reference proteome</keyword>
<evidence type="ECO:0000256" key="2">
    <source>
        <dbReference type="SAM" id="MobiDB-lite"/>
    </source>
</evidence>
<reference evidence="3 4" key="1">
    <citation type="submission" date="2023-10" db="EMBL/GenBank/DDBJ databases">
        <title>Draft genome sequence of Xylaria bambusicola isolate GMP-LS, the root and basal stem rot pathogen of sugarcane in Indonesia.</title>
        <authorList>
            <person name="Selvaraj P."/>
            <person name="Muralishankar V."/>
            <person name="Muruganantham S."/>
            <person name="Sp S."/>
            <person name="Haryani S."/>
            <person name="Lau K.J.X."/>
            <person name="Naqvi N.I."/>
        </authorList>
    </citation>
    <scope>NUCLEOTIDE SEQUENCE [LARGE SCALE GENOMIC DNA]</scope>
    <source>
        <strain evidence="3">GMP-LS</strain>
    </source>
</reference>
<comment type="subcellular location">
    <subcellularLocation>
        <location evidence="1">Nucleus</location>
    </subcellularLocation>
    <subcellularLocation>
        <location evidence="1">Chromosome</location>
        <location evidence="1">Telomere</location>
    </subcellularLocation>
</comment>
<dbReference type="Proteomes" id="UP001305414">
    <property type="component" value="Unassembled WGS sequence"/>
</dbReference>
<dbReference type="InterPro" id="IPR003545">
    <property type="entry name" value="Telomerase_RT"/>
</dbReference>
<dbReference type="EMBL" id="JAWHQM010000007">
    <property type="protein sequence ID" value="KAK5628087.1"/>
    <property type="molecule type" value="Genomic_DNA"/>
</dbReference>
<dbReference type="GO" id="GO:0000333">
    <property type="term" value="C:telomerase catalytic core complex"/>
    <property type="evidence" value="ECO:0007669"/>
    <property type="project" value="TreeGrafter"/>
</dbReference>
<keyword evidence="1" id="KW-0779">Telomere</keyword>
<dbReference type="GO" id="GO:0046872">
    <property type="term" value="F:metal ion binding"/>
    <property type="evidence" value="ECO:0007669"/>
    <property type="project" value="UniProtKB-KW"/>
</dbReference>
<keyword evidence="1" id="KW-0460">Magnesium</keyword>
<dbReference type="PANTHER" id="PTHR12066:SF0">
    <property type="entry name" value="TELOMERASE REVERSE TRANSCRIPTASE"/>
    <property type="match status" value="1"/>
</dbReference>
<comment type="similarity">
    <text evidence="1">Belongs to the reverse transcriptase family. Telomerase subfamily.</text>
</comment>
<keyword evidence="1" id="KW-0808">Transferase</keyword>
<sequence length="435" mass="49396">MPHPRKRKRAASTSEGAANDSLCNKKKSKGEKMKENGGGQSLVPRFRHPVLSQYYPHVQSLREYIIAQLPPASRIRRRRISVVGIFNMPSNAHLSATERSLGTLLDTTLVGHSNLTTGEVASHMDEWKTFSQRGDESYQTLSDGVASFVESQALIVEYVVRTIFNREKSAKWPDHLLCNGFRRNGALGLRTVRPNPYVKALQQSPWPQLLSLLGDSGERIMIDLLLDSAIFVPVSTGTNNVYQVSGMSFLHNAFEQVLIPQVGRPISTIPLYRPLSVHGKGVTPKNSSELVFVRSRMFYARPALNARGQVQFGLRHIHKVQNMRIRTRLARQNEIHTLKVMMYMFPRQFGLHNVFTSKVDMKETSQRLKDYTLREEEIVEKFGRLEDSDVQVKIPKRLRGHARNLVNNLQALHRSCSYAQLLQHYCPVCLMGLIS</sequence>
<dbReference type="GO" id="GO:0070034">
    <property type="term" value="F:telomerase RNA binding"/>
    <property type="evidence" value="ECO:0007669"/>
    <property type="project" value="TreeGrafter"/>
</dbReference>
<comment type="function">
    <text evidence="1">Telomerase is a ribonucleoprotein enzyme essential for the replication of chromosome termini in most eukaryotes. It elongates telomeres. It is a reverse transcriptase that adds simple sequence repeats to chromosome ends by copying a template sequence within the RNA component of the enzyme.</text>
</comment>
<keyword evidence="1" id="KW-0695">RNA-directed DNA polymerase</keyword>
<dbReference type="EC" id="2.7.7.49" evidence="1"/>
<comment type="catalytic activity">
    <reaction evidence="1">
        <text>DNA(n) + a 2'-deoxyribonucleoside 5'-triphosphate = DNA(n+1) + diphosphate</text>
        <dbReference type="Rhea" id="RHEA:22508"/>
        <dbReference type="Rhea" id="RHEA-COMP:17339"/>
        <dbReference type="Rhea" id="RHEA-COMP:17340"/>
        <dbReference type="ChEBI" id="CHEBI:33019"/>
        <dbReference type="ChEBI" id="CHEBI:61560"/>
        <dbReference type="ChEBI" id="CHEBI:173112"/>
        <dbReference type="EC" id="2.7.7.49"/>
    </reaction>
</comment>
<keyword evidence="1" id="KW-0539">Nucleus</keyword>
<organism evidence="3 4">
    <name type="scientific">Xylaria bambusicola</name>
    <dbReference type="NCBI Taxonomy" id="326684"/>
    <lineage>
        <taxon>Eukaryota</taxon>
        <taxon>Fungi</taxon>
        <taxon>Dikarya</taxon>
        <taxon>Ascomycota</taxon>
        <taxon>Pezizomycotina</taxon>
        <taxon>Sordariomycetes</taxon>
        <taxon>Xylariomycetidae</taxon>
        <taxon>Xylariales</taxon>
        <taxon>Xylariaceae</taxon>
        <taxon>Xylaria</taxon>
    </lineage>
</organism>
<dbReference type="GO" id="GO:0003720">
    <property type="term" value="F:telomerase activity"/>
    <property type="evidence" value="ECO:0007669"/>
    <property type="project" value="InterPro"/>
</dbReference>
<dbReference type="PANTHER" id="PTHR12066">
    <property type="entry name" value="TELOMERASE REVERSE TRANSCRIPTASE"/>
    <property type="match status" value="1"/>
</dbReference>
<proteinExistence type="inferred from homology"/>
<keyword evidence="1" id="KW-0548">Nucleotidyltransferase</keyword>
<dbReference type="AlphaFoldDB" id="A0AAN7Z3S0"/>
<keyword evidence="1" id="KW-0479">Metal-binding</keyword>
<feature type="compositionally biased region" description="Basic residues" evidence="2">
    <location>
        <begin position="1"/>
        <end position="10"/>
    </location>
</feature>
<dbReference type="GO" id="GO:0042162">
    <property type="term" value="F:telomeric DNA binding"/>
    <property type="evidence" value="ECO:0007669"/>
    <property type="project" value="TreeGrafter"/>
</dbReference>
<dbReference type="GO" id="GO:0000781">
    <property type="term" value="C:chromosome, telomeric region"/>
    <property type="evidence" value="ECO:0007669"/>
    <property type="project" value="UniProtKB-SubCell"/>
</dbReference>
<name>A0AAN7Z3S0_9PEZI</name>